<accession>A0A5C7EI42</accession>
<dbReference type="InterPro" id="IPR025746">
    <property type="entry name" value="PilX_N_dom"/>
</dbReference>
<dbReference type="RefSeq" id="WP_147799690.1">
    <property type="nucleotide sequence ID" value="NZ_VPFL01000009.1"/>
</dbReference>
<organism evidence="3 4">
    <name type="scientific">Pelomicrobium methylotrophicum</name>
    <dbReference type="NCBI Taxonomy" id="2602750"/>
    <lineage>
        <taxon>Bacteria</taxon>
        <taxon>Pseudomonadati</taxon>
        <taxon>Pseudomonadota</taxon>
        <taxon>Hydrogenophilia</taxon>
        <taxon>Hydrogenophilia incertae sedis</taxon>
        <taxon>Pelomicrobium</taxon>
    </lineage>
</organism>
<name>A0A5C7EI42_9PROT</name>
<evidence type="ECO:0000256" key="1">
    <source>
        <dbReference type="SAM" id="Phobius"/>
    </source>
</evidence>
<reference evidence="3 4" key="1">
    <citation type="submission" date="2019-08" db="EMBL/GenBank/DDBJ databases">
        <title>Pelomicrobium methylotrophicum gen. nov., sp. nov. a moderately thermophilic, facultatively anaerobic, lithoautotrophic and methylotrophic bacterium isolated from a terrestrial mud volcano.</title>
        <authorList>
            <person name="Slobodkina G.B."/>
            <person name="Merkel A.Y."/>
            <person name="Slobodkin A.I."/>
        </authorList>
    </citation>
    <scope>NUCLEOTIDE SEQUENCE [LARGE SCALE GENOMIC DNA]</scope>
    <source>
        <strain evidence="3 4">SM250</strain>
    </source>
</reference>
<dbReference type="Proteomes" id="UP000321201">
    <property type="component" value="Unassembled WGS sequence"/>
</dbReference>
<comment type="caution">
    <text evidence="3">The sequence shown here is derived from an EMBL/GenBank/DDBJ whole genome shotgun (WGS) entry which is preliminary data.</text>
</comment>
<keyword evidence="4" id="KW-1185">Reference proteome</keyword>
<gene>
    <name evidence="3" type="ORF">FR698_08085</name>
</gene>
<dbReference type="AlphaFoldDB" id="A0A5C7EI42"/>
<feature type="transmembrane region" description="Helical" evidence="1">
    <location>
        <begin position="16"/>
        <end position="36"/>
    </location>
</feature>
<dbReference type="Pfam" id="PF14341">
    <property type="entry name" value="PilX_N"/>
    <property type="match status" value="1"/>
</dbReference>
<sequence length="175" mass="18784">MPKALYGRSYQDGASLIVALVMLAVLMLMGVSAYVVSTNQFRMAANLQYQNVALANAESALATAENWIAANYNHPGFITRTPGGLYPTGTAPDPLTMTWDDSTSIKVDPSGSQRFMIELLAADRVLPSNSVGNCNVYGQSGPCPRVNVYRLTARGTSVLGTTKFVQSVFAVRINI</sequence>
<keyword evidence="1" id="KW-0812">Transmembrane</keyword>
<feature type="domain" description="Type 4 fimbrial biogenesis protein PilX N-terminal" evidence="2">
    <location>
        <begin position="13"/>
        <end position="62"/>
    </location>
</feature>
<proteinExistence type="predicted"/>
<evidence type="ECO:0000259" key="2">
    <source>
        <dbReference type="Pfam" id="PF14341"/>
    </source>
</evidence>
<evidence type="ECO:0000313" key="3">
    <source>
        <dbReference type="EMBL" id="TXF11950.1"/>
    </source>
</evidence>
<protein>
    <recommendedName>
        <fullName evidence="2">Type 4 fimbrial biogenesis protein PilX N-terminal domain-containing protein</fullName>
    </recommendedName>
</protein>
<dbReference type="EMBL" id="VPFL01000009">
    <property type="protein sequence ID" value="TXF11950.1"/>
    <property type="molecule type" value="Genomic_DNA"/>
</dbReference>
<dbReference type="InParanoid" id="A0A5C7EI42"/>
<evidence type="ECO:0000313" key="4">
    <source>
        <dbReference type="Proteomes" id="UP000321201"/>
    </source>
</evidence>
<keyword evidence="1" id="KW-1133">Transmembrane helix</keyword>
<keyword evidence="1" id="KW-0472">Membrane</keyword>